<comment type="caution">
    <text evidence="4">The sequence shown here is derived from an EMBL/GenBank/DDBJ whole genome shotgun (WGS) entry which is preliminary data.</text>
</comment>
<evidence type="ECO:0000259" key="3">
    <source>
        <dbReference type="Pfam" id="PF13400"/>
    </source>
</evidence>
<dbReference type="Proteomes" id="UP000641025">
    <property type="component" value="Unassembled WGS sequence"/>
</dbReference>
<gene>
    <name evidence="4" type="ORF">JFN90_03550</name>
</gene>
<accession>A0ABS0YMR3</accession>
<sequence>MRKRDQKGFALVYIALMIVVLVGFVSLAVDIGYIYVAKGQLQNAADAAALAGASMNLADSSTVKAKAKQFAAINKAAGDPVAITDSDITIGHWNATTSSFTTSSPINAVKVVARRTEVGASAAEQGKVHTFFGKIFSLLPSGGEGWAEMSAAASAIAARPPRPTIPIALCQTACSKTIPPELKFYFKENDPGKTPPPPELTLGWTDFSFSSQATDLGPKSDIAKYIHGELHPPDVCNQAIYTNNGIGEAVQELMQEFNAKKNSDGYWEVIVPIVSDGTDKDGKTVAACPPGDQPIPYPLSSFAIAWISDVVKGASPGVTFSKLECLPCNDPRLVGGTPTLVK</sequence>
<protein>
    <submittedName>
        <fullName evidence="4">Tad domain-containing protein</fullName>
    </submittedName>
</protein>
<organism evidence="4 5">
    <name type="scientific">Geomonas propionica</name>
    <dbReference type="NCBI Taxonomy" id="2798582"/>
    <lineage>
        <taxon>Bacteria</taxon>
        <taxon>Pseudomonadati</taxon>
        <taxon>Thermodesulfobacteriota</taxon>
        <taxon>Desulfuromonadia</taxon>
        <taxon>Geobacterales</taxon>
        <taxon>Geobacteraceae</taxon>
        <taxon>Geomonas</taxon>
    </lineage>
</organism>
<proteinExistence type="predicted"/>
<dbReference type="EMBL" id="JAEMHK010000002">
    <property type="protein sequence ID" value="MBJ6799209.1"/>
    <property type="molecule type" value="Genomic_DNA"/>
</dbReference>
<keyword evidence="1" id="KW-1133">Transmembrane helix</keyword>
<evidence type="ECO:0000313" key="4">
    <source>
        <dbReference type="EMBL" id="MBJ6799209.1"/>
    </source>
</evidence>
<evidence type="ECO:0000313" key="5">
    <source>
        <dbReference type="Proteomes" id="UP000641025"/>
    </source>
</evidence>
<evidence type="ECO:0000259" key="2">
    <source>
        <dbReference type="Pfam" id="PF09977"/>
    </source>
</evidence>
<feature type="domain" description="Putative Flp pilus-assembly TadG-like N-terminal" evidence="3">
    <location>
        <begin position="9"/>
        <end position="54"/>
    </location>
</feature>
<dbReference type="InterPro" id="IPR028087">
    <property type="entry name" value="Tad_N"/>
</dbReference>
<dbReference type="Pfam" id="PF13400">
    <property type="entry name" value="Tad"/>
    <property type="match status" value="1"/>
</dbReference>
<dbReference type="Pfam" id="PF09977">
    <property type="entry name" value="Tad_C"/>
    <property type="match status" value="1"/>
</dbReference>
<dbReference type="InterPro" id="IPR018705">
    <property type="entry name" value="DUF2134_membrane"/>
</dbReference>
<keyword evidence="5" id="KW-1185">Reference proteome</keyword>
<feature type="transmembrane region" description="Helical" evidence="1">
    <location>
        <begin position="12"/>
        <end position="36"/>
    </location>
</feature>
<keyword evidence="1" id="KW-0812">Transmembrane</keyword>
<name>A0ABS0YMR3_9BACT</name>
<keyword evidence="1" id="KW-0472">Membrane</keyword>
<evidence type="ECO:0000256" key="1">
    <source>
        <dbReference type="SAM" id="Phobius"/>
    </source>
</evidence>
<reference evidence="4 5" key="1">
    <citation type="submission" date="2020-12" db="EMBL/GenBank/DDBJ databases">
        <title>Geomonas sp. Red259, isolated from paddy soil.</title>
        <authorList>
            <person name="Xu Z."/>
            <person name="Zhang Z."/>
            <person name="Masuda Y."/>
            <person name="Itoh H."/>
            <person name="Senoo K."/>
        </authorList>
    </citation>
    <scope>NUCLEOTIDE SEQUENCE [LARGE SCALE GENOMIC DNA]</scope>
    <source>
        <strain evidence="4 5">Red259</strain>
    </source>
</reference>
<feature type="domain" description="DUF2134" evidence="2">
    <location>
        <begin position="56"/>
        <end position="157"/>
    </location>
</feature>